<proteinExistence type="predicted"/>
<protein>
    <recommendedName>
        <fullName evidence="4">Protein FAR1-RELATED SEQUENCE</fullName>
    </recommendedName>
</protein>
<evidence type="ECO:0000313" key="3">
    <source>
        <dbReference type="Proteomes" id="UP000596660"/>
    </source>
</evidence>
<accession>A0A803LR27</accession>
<dbReference type="PANTHER" id="PTHR47718">
    <property type="entry name" value="OS01G0519700 PROTEIN"/>
    <property type="match status" value="1"/>
</dbReference>
<dbReference type="PANTHER" id="PTHR47718:SF13">
    <property type="entry name" value="OS09G0290500 PROTEIN"/>
    <property type="match status" value="1"/>
</dbReference>
<organism evidence="2 3">
    <name type="scientific">Chenopodium quinoa</name>
    <name type="common">Quinoa</name>
    <dbReference type="NCBI Taxonomy" id="63459"/>
    <lineage>
        <taxon>Eukaryota</taxon>
        <taxon>Viridiplantae</taxon>
        <taxon>Streptophyta</taxon>
        <taxon>Embryophyta</taxon>
        <taxon>Tracheophyta</taxon>
        <taxon>Spermatophyta</taxon>
        <taxon>Magnoliopsida</taxon>
        <taxon>eudicotyledons</taxon>
        <taxon>Gunneridae</taxon>
        <taxon>Pentapetalae</taxon>
        <taxon>Caryophyllales</taxon>
        <taxon>Chenopodiaceae</taxon>
        <taxon>Chenopodioideae</taxon>
        <taxon>Atripliceae</taxon>
        <taxon>Chenopodium</taxon>
    </lineage>
</organism>
<name>A0A803LR27_CHEQI</name>
<sequence length="409" mass="45228">MELNEEEVGDHEIEVLDLDLEVAEEVGVMDTPVVDVLGSGGVFEDGNDGNAATTPLRCVVESDEGAYKDLLDHPQVGMVFSSWEDADKFYRKYGKQRGFGVYRAAGNFKIENGKTDKSKRRSYIWHCECAGKADLRRRVNEKRVYGGGLSLDLNRRKTKKCGCPVEMRAVCKPDGCWEVRKAITAHGSGTDTIQKDVECDNTGMESSPSVNKDFVYKDSDSVMLHNDLGDSVVNERSALGLNEISIDPLHNTPTPMELVPNEGGFNCGSSVNENISAGDGSVQKPLSVGDSISRKKPHRPRAKRFLSFVEKCAKKASSARTKTTTKTNNVWELWSAGRSEQGYQKKRKAKESERVASSCNCYGCGWNSPYDVGWRDWVWSSLCASMSAASYVQHYNGSATSYVQQQYNG</sequence>
<dbReference type="AlphaFoldDB" id="A0A803LR27"/>
<reference evidence="2" key="2">
    <citation type="submission" date="2021-03" db="UniProtKB">
        <authorList>
            <consortium name="EnsemblPlants"/>
        </authorList>
    </citation>
    <scope>IDENTIFICATION</scope>
</reference>
<feature type="region of interest" description="Disordered" evidence="1">
    <location>
        <begin position="278"/>
        <end position="298"/>
    </location>
</feature>
<reference evidence="2" key="1">
    <citation type="journal article" date="2017" name="Nature">
        <title>The genome of Chenopodium quinoa.</title>
        <authorList>
            <person name="Jarvis D.E."/>
            <person name="Ho Y.S."/>
            <person name="Lightfoot D.J."/>
            <person name="Schmoeckel S.M."/>
            <person name="Li B."/>
            <person name="Borm T.J.A."/>
            <person name="Ohyanagi H."/>
            <person name="Mineta K."/>
            <person name="Michell C.T."/>
            <person name="Saber N."/>
            <person name="Kharbatia N.M."/>
            <person name="Rupper R.R."/>
            <person name="Sharp A.R."/>
            <person name="Dally N."/>
            <person name="Boughton B.A."/>
            <person name="Woo Y.H."/>
            <person name="Gao G."/>
            <person name="Schijlen E.G.W.M."/>
            <person name="Guo X."/>
            <person name="Momin A.A."/>
            <person name="Negrao S."/>
            <person name="Al-Babili S."/>
            <person name="Gehring C."/>
            <person name="Roessner U."/>
            <person name="Jung C."/>
            <person name="Murphy K."/>
            <person name="Arold S.T."/>
            <person name="Gojobori T."/>
            <person name="van der Linden C.G."/>
            <person name="van Loo E.N."/>
            <person name="Jellen E.N."/>
            <person name="Maughan P.J."/>
            <person name="Tester M."/>
        </authorList>
    </citation>
    <scope>NUCLEOTIDE SEQUENCE [LARGE SCALE GENOMIC DNA]</scope>
    <source>
        <strain evidence="2">cv. PI 614886</strain>
    </source>
</reference>
<evidence type="ECO:0008006" key="4">
    <source>
        <dbReference type="Google" id="ProtNLM"/>
    </source>
</evidence>
<dbReference type="Proteomes" id="UP000596660">
    <property type="component" value="Unplaced"/>
</dbReference>
<evidence type="ECO:0000256" key="1">
    <source>
        <dbReference type="SAM" id="MobiDB-lite"/>
    </source>
</evidence>
<dbReference type="EnsemblPlants" id="AUR62017406-RA">
    <property type="protein sequence ID" value="AUR62017406-RA:cds"/>
    <property type="gene ID" value="AUR62017406"/>
</dbReference>
<dbReference type="Gramene" id="AUR62017406-RA">
    <property type="protein sequence ID" value="AUR62017406-RA:cds"/>
    <property type="gene ID" value="AUR62017406"/>
</dbReference>
<evidence type="ECO:0000313" key="2">
    <source>
        <dbReference type="EnsemblPlants" id="AUR62017406-RA:cds"/>
    </source>
</evidence>
<keyword evidence="3" id="KW-1185">Reference proteome</keyword>